<dbReference type="EnsemblMetazoa" id="G7655.1">
    <property type="protein sequence ID" value="G7655.1:cds"/>
    <property type="gene ID" value="G7655"/>
</dbReference>
<dbReference type="Gene3D" id="3.10.100.10">
    <property type="entry name" value="Mannose-Binding Protein A, subunit A"/>
    <property type="match status" value="1"/>
</dbReference>
<evidence type="ECO:0000313" key="3">
    <source>
        <dbReference type="Proteomes" id="UP000005408"/>
    </source>
</evidence>
<dbReference type="CDD" id="cd00037">
    <property type="entry name" value="CLECT"/>
    <property type="match status" value="1"/>
</dbReference>
<dbReference type="InterPro" id="IPR001304">
    <property type="entry name" value="C-type_lectin-like"/>
</dbReference>
<reference evidence="2" key="1">
    <citation type="submission" date="2022-08" db="UniProtKB">
        <authorList>
            <consortium name="EnsemblMetazoa"/>
        </authorList>
    </citation>
    <scope>IDENTIFICATION</scope>
    <source>
        <strain evidence="2">05x7-T-G4-1.051#20</strain>
    </source>
</reference>
<dbReference type="InterPro" id="IPR016186">
    <property type="entry name" value="C-type_lectin-like/link_sf"/>
</dbReference>
<keyword evidence="3" id="KW-1185">Reference proteome</keyword>
<evidence type="ECO:0000259" key="1">
    <source>
        <dbReference type="SMART" id="SM00034"/>
    </source>
</evidence>
<dbReference type="Proteomes" id="UP000005408">
    <property type="component" value="Unassembled WGS sequence"/>
</dbReference>
<organism evidence="2 3">
    <name type="scientific">Magallana gigas</name>
    <name type="common">Pacific oyster</name>
    <name type="synonym">Crassostrea gigas</name>
    <dbReference type="NCBI Taxonomy" id="29159"/>
    <lineage>
        <taxon>Eukaryota</taxon>
        <taxon>Metazoa</taxon>
        <taxon>Spiralia</taxon>
        <taxon>Lophotrochozoa</taxon>
        <taxon>Mollusca</taxon>
        <taxon>Bivalvia</taxon>
        <taxon>Autobranchia</taxon>
        <taxon>Pteriomorphia</taxon>
        <taxon>Ostreida</taxon>
        <taxon>Ostreoidea</taxon>
        <taxon>Ostreidae</taxon>
        <taxon>Magallana</taxon>
    </lineage>
</organism>
<dbReference type="InterPro" id="IPR016187">
    <property type="entry name" value="CTDL_fold"/>
</dbReference>
<evidence type="ECO:0000313" key="2">
    <source>
        <dbReference type="EnsemblMetazoa" id="G7655.1:cds"/>
    </source>
</evidence>
<dbReference type="AlphaFoldDB" id="A0A8W8NZ24"/>
<feature type="domain" description="C-type lectin" evidence="1">
    <location>
        <begin position="93"/>
        <end position="218"/>
    </location>
</feature>
<dbReference type="SMART" id="SM00034">
    <property type="entry name" value="CLECT"/>
    <property type="match status" value="1"/>
</dbReference>
<dbReference type="Pfam" id="PF00059">
    <property type="entry name" value="Lectin_C"/>
    <property type="match status" value="1"/>
</dbReference>
<protein>
    <recommendedName>
        <fullName evidence="1">C-type lectin domain-containing protein</fullName>
    </recommendedName>
</protein>
<name>A0A8W8NZ24_MAGGI</name>
<accession>A0A8W8NZ24</accession>
<dbReference type="SUPFAM" id="SSF56436">
    <property type="entry name" value="C-type lectin-like"/>
    <property type="match status" value="1"/>
</dbReference>
<sequence>MILCVMSTLDKKPCNSNATMTRCLILFLLASHLSVLSAMTTNNRILLSSLLVGSALGLSVYGDYDFSPSEIGLLATVLLAINHPTAQPISVPCTAPGYTGHPLLGCYRIYSDTPVLYDTARQQCISDGGSLLLVNSAQEAQALAEQLVAKSLQRTFVQGSRRNAADPWKADDGSPLPYTGPDTVIGQPDDGATVLVMLDSTRFAAAANFIPFQSFTCEV</sequence>
<proteinExistence type="predicted"/>